<feature type="non-terminal residue" evidence="2">
    <location>
        <position position="1"/>
    </location>
</feature>
<evidence type="ECO:0000259" key="1">
    <source>
        <dbReference type="Pfam" id="PF22936"/>
    </source>
</evidence>
<dbReference type="Pfam" id="PF22936">
    <property type="entry name" value="Pol_BBD"/>
    <property type="match status" value="1"/>
</dbReference>
<dbReference type="InterPro" id="IPR054722">
    <property type="entry name" value="PolX-like_BBD"/>
</dbReference>
<gene>
    <name evidence="2" type="ORF">CR513_16344</name>
</gene>
<feature type="domain" description="Retrovirus-related Pol polyprotein from transposon TNT 1-94-like beta-barrel" evidence="1">
    <location>
        <begin position="1"/>
        <end position="67"/>
    </location>
</feature>
<dbReference type="AlphaFoldDB" id="A0A371HCG6"/>
<keyword evidence="3" id="KW-1185">Reference proteome</keyword>
<evidence type="ECO:0000313" key="3">
    <source>
        <dbReference type="Proteomes" id="UP000257109"/>
    </source>
</evidence>
<organism evidence="2 3">
    <name type="scientific">Mucuna pruriens</name>
    <name type="common">Velvet bean</name>
    <name type="synonym">Dolichos pruriens</name>
    <dbReference type="NCBI Taxonomy" id="157652"/>
    <lineage>
        <taxon>Eukaryota</taxon>
        <taxon>Viridiplantae</taxon>
        <taxon>Streptophyta</taxon>
        <taxon>Embryophyta</taxon>
        <taxon>Tracheophyta</taxon>
        <taxon>Spermatophyta</taxon>
        <taxon>Magnoliopsida</taxon>
        <taxon>eudicotyledons</taxon>
        <taxon>Gunneridae</taxon>
        <taxon>Pentapetalae</taxon>
        <taxon>rosids</taxon>
        <taxon>fabids</taxon>
        <taxon>Fabales</taxon>
        <taxon>Fabaceae</taxon>
        <taxon>Papilionoideae</taxon>
        <taxon>50 kb inversion clade</taxon>
        <taxon>NPAAA clade</taxon>
        <taxon>indigoferoid/millettioid clade</taxon>
        <taxon>Phaseoleae</taxon>
        <taxon>Mucuna</taxon>
    </lineage>
</organism>
<protein>
    <recommendedName>
        <fullName evidence="1">Retrovirus-related Pol polyprotein from transposon TNT 1-94-like beta-barrel domain-containing protein</fullName>
    </recommendedName>
</protein>
<dbReference type="OrthoDB" id="1932348at2759"/>
<evidence type="ECO:0000313" key="2">
    <source>
        <dbReference type="EMBL" id="RDY00470.1"/>
    </source>
</evidence>
<dbReference type="EMBL" id="QJKJ01002983">
    <property type="protein sequence ID" value="RDY00470.1"/>
    <property type="molecule type" value="Genomic_DNA"/>
</dbReference>
<reference evidence="2" key="1">
    <citation type="submission" date="2018-05" db="EMBL/GenBank/DDBJ databases">
        <title>Draft genome of Mucuna pruriens seed.</title>
        <authorList>
            <person name="Nnadi N.E."/>
            <person name="Vos R."/>
            <person name="Hasami M.H."/>
            <person name="Devisetty U.K."/>
            <person name="Aguiy J.C."/>
        </authorList>
    </citation>
    <scope>NUCLEOTIDE SEQUENCE [LARGE SCALE GENOMIC DNA]</scope>
    <source>
        <strain evidence="2">JCA_2017</strain>
    </source>
</reference>
<dbReference type="Proteomes" id="UP000257109">
    <property type="component" value="Unassembled WGS sequence"/>
</dbReference>
<comment type="caution">
    <text evidence="2">The sequence shown here is derived from an EMBL/GenBank/DDBJ whole genome shotgun (WGS) entry which is preliminary data.</text>
</comment>
<accession>A0A371HCG6</accession>
<sequence>MTRERSVFQDLIPKSSRWITFGGNQKRSIVGIGKLGKHLFPFIENVLYVEGLKHNLLRMTQLCDSGYDICYVTIELFQLLNHLNCYTLIYLDQPKMIILDKHELCFLPTKTGLLKCSLYFINIFKMKKTLIIKSNHGEEFENKHFQRFFEESGILCNFSTLKT</sequence>
<name>A0A371HCG6_MUCPR</name>
<proteinExistence type="predicted"/>